<name>A0A1P8MRC1_9RHOB</name>
<dbReference type="EMBL" id="CP019312">
    <property type="protein sequence ID" value="APX10519.1"/>
    <property type="molecule type" value="Genomic_DNA"/>
</dbReference>
<dbReference type="KEGG" id="tom:BWR18_01505"/>
<feature type="compositionally biased region" description="Basic and acidic residues" evidence="1">
    <location>
        <begin position="24"/>
        <end position="47"/>
    </location>
</feature>
<evidence type="ECO:0000313" key="4">
    <source>
        <dbReference type="Proteomes" id="UP000186336"/>
    </source>
</evidence>
<evidence type="ECO:0000313" key="3">
    <source>
        <dbReference type="EMBL" id="APX10519.1"/>
    </source>
</evidence>
<organism evidence="3 4">
    <name type="scientific">Tateyamaria omphalii</name>
    <dbReference type="NCBI Taxonomy" id="299262"/>
    <lineage>
        <taxon>Bacteria</taxon>
        <taxon>Pseudomonadati</taxon>
        <taxon>Pseudomonadota</taxon>
        <taxon>Alphaproteobacteria</taxon>
        <taxon>Rhodobacterales</taxon>
        <taxon>Roseobacteraceae</taxon>
        <taxon>Tateyamaria</taxon>
    </lineage>
</organism>
<keyword evidence="4" id="KW-1185">Reference proteome</keyword>
<feature type="transmembrane region" description="Helical" evidence="2">
    <location>
        <begin position="67"/>
        <end position="84"/>
    </location>
</feature>
<feature type="compositionally biased region" description="Polar residues" evidence="1">
    <location>
        <begin position="10"/>
        <end position="21"/>
    </location>
</feature>
<sequence>MTTYHPDPSTEATNGNGSDTLADTARKEFETRRAQASDAMENTRRQVADTAQRTSDQGAQFVRDNPALALAGAAGIGFLLGLAFRARD</sequence>
<protein>
    <recommendedName>
        <fullName evidence="5">DUF883 domain-containing protein</fullName>
    </recommendedName>
</protein>
<feature type="compositionally biased region" description="Polar residues" evidence="1">
    <location>
        <begin position="49"/>
        <end position="58"/>
    </location>
</feature>
<dbReference type="RefSeq" id="WP_076626386.1">
    <property type="nucleotide sequence ID" value="NZ_CP019312.1"/>
</dbReference>
<dbReference type="Proteomes" id="UP000186336">
    <property type="component" value="Chromosome"/>
</dbReference>
<gene>
    <name evidence="3" type="ORF">BWR18_01505</name>
</gene>
<keyword evidence="2" id="KW-0472">Membrane</keyword>
<keyword evidence="2" id="KW-0812">Transmembrane</keyword>
<keyword evidence="2" id="KW-1133">Transmembrane helix</keyword>
<reference evidence="3 4" key="1">
    <citation type="submission" date="2017-01" db="EMBL/GenBank/DDBJ databases">
        <title>Complete genome of Tateyamaria omphalii DOK1-4 isolated from seawater in Dokdo.</title>
        <authorList>
            <person name="Kim J.H."/>
            <person name="Chi W.-J."/>
        </authorList>
    </citation>
    <scope>NUCLEOTIDE SEQUENCE [LARGE SCALE GENOMIC DNA]</scope>
    <source>
        <strain evidence="3 4">DOK1-4</strain>
    </source>
</reference>
<dbReference type="AlphaFoldDB" id="A0A1P8MRC1"/>
<feature type="region of interest" description="Disordered" evidence="1">
    <location>
        <begin position="1"/>
        <end position="58"/>
    </location>
</feature>
<evidence type="ECO:0008006" key="5">
    <source>
        <dbReference type="Google" id="ProtNLM"/>
    </source>
</evidence>
<accession>A0A1P8MRC1</accession>
<evidence type="ECO:0000256" key="2">
    <source>
        <dbReference type="SAM" id="Phobius"/>
    </source>
</evidence>
<evidence type="ECO:0000256" key="1">
    <source>
        <dbReference type="SAM" id="MobiDB-lite"/>
    </source>
</evidence>
<proteinExistence type="predicted"/>